<keyword evidence="8" id="KW-0175">Coiled coil</keyword>
<evidence type="ECO:0000256" key="8">
    <source>
        <dbReference type="SAM" id="Coils"/>
    </source>
</evidence>
<keyword evidence="7" id="KW-0902">Two-component regulatory system</keyword>
<dbReference type="EC" id="2.7.13.3" evidence="3"/>
<comment type="similarity">
    <text evidence="2">In the N-terminal section; belongs to the phytochrome family.</text>
</comment>
<evidence type="ECO:0000313" key="12">
    <source>
        <dbReference type="EMBL" id="KKD36401.1"/>
    </source>
</evidence>
<dbReference type="SUPFAM" id="SSF55781">
    <property type="entry name" value="GAF domain-like"/>
    <property type="match status" value="1"/>
</dbReference>
<name>A0A0F5YBW3_9CYAN</name>
<dbReference type="InterPro" id="IPR005467">
    <property type="entry name" value="His_kinase_dom"/>
</dbReference>
<dbReference type="Pfam" id="PF02518">
    <property type="entry name" value="HATPase_c"/>
    <property type="match status" value="1"/>
</dbReference>
<dbReference type="InterPro" id="IPR036097">
    <property type="entry name" value="HisK_dim/P_sf"/>
</dbReference>
<evidence type="ECO:0000256" key="2">
    <source>
        <dbReference type="ARBA" id="ARBA00006402"/>
    </source>
</evidence>
<dbReference type="SMART" id="SM00065">
    <property type="entry name" value="GAF"/>
    <property type="match status" value="1"/>
</dbReference>
<dbReference type="PROSITE" id="PS50046">
    <property type="entry name" value="PHYTOCHROME_2"/>
    <property type="match status" value="1"/>
</dbReference>
<dbReference type="RefSeq" id="WP_046280360.1">
    <property type="nucleotide sequence ID" value="NZ_LATL02000319.1"/>
</dbReference>
<dbReference type="PROSITE" id="PS50109">
    <property type="entry name" value="HIS_KIN"/>
    <property type="match status" value="1"/>
</dbReference>
<dbReference type="InterPro" id="IPR033415">
    <property type="entry name" value="CHASE6_C"/>
</dbReference>
<evidence type="ECO:0000256" key="6">
    <source>
        <dbReference type="ARBA" id="ARBA00022777"/>
    </source>
</evidence>
<reference evidence="12 13" key="1">
    <citation type="submission" date="2015-06" db="EMBL/GenBank/DDBJ databases">
        <title>Draft genome assembly of filamentous brackish cyanobacterium Limnoraphis robusta strain CS-951.</title>
        <authorList>
            <person name="Willis A."/>
            <person name="Parks M."/>
            <person name="Burford M.A."/>
        </authorList>
    </citation>
    <scope>NUCLEOTIDE SEQUENCE [LARGE SCALE GENOMIC DNA]</scope>
    <source>
        <strain evidence="12 13">CS-951</strain>
    </source>
</reference>
<dbReference type="EMBL" id="LATL02000319">
    <property type="protein sequence ID" value="KKD36401.1"/>
    <property type="molecule type" value="Genomic_DNA"/>
</dbReference>
<dbReference type="InterPro" id="IPR003661">
    <property type="entry name" value="HisK_dim/P_dom"/>
</dbReference>
<dbReference type="Gene3D" id="3.30.565.10">
    <property type="entry name" value="Histidine kinase-like ATPase, C-terminal domain"/>
    <property type="match status" value="1"/>
</dbReference>
<feature type="domain" description="Phytochrome chromophore attachment site" evidence="10">
    <location>
        <begin position="270"/>
        <end position="435"/>
    </location>
</feature>
<dbReference type="Gene3D" id="3.30.450.40">
    <property type="match status" value="1"/>
</dbReference>
<evidence type="ECO:0000256" key="5">
    <source>
        <dbReference type="ARBA" id="ARBA00022679"/>
    </source>
</evidence>
<dbReference type="InterPro" id="IPR016132">
    <property type="entry name" value="Phyto_chromo_attachment"/>
</dbReference>
<dbReference type="Pfam" id="PF17150">
    <property type="entry name" value="CHASE6_C"/>
    <property type="match status" value="1"/>
</dbReference>
<keyword evidence="6 12" id="KW-0418">Kinase</keyword>
<evidence type="ECO:0000256" key="1">
    <source>
        <dbReference type="ARBA" id="ARBA00000085"/>
    </source>
</evidence>
<evidence type="ECO:0000256" key="3">
    <source>
        <dbReference type="ARBA" id="ARBA00012438"/>
    </source>
</evidence>
<dbReference type="SUPFAM" id="SSF47384">
    <property type="entry name" value="Homodimeric domain of signal transducing histidine kinase"/>
    <property type="match status" value="1"/>
</dbReference>
<dbReference type="InterPro" id="IPR036890">
    <property type="entry name" value="HATPase_C_sf"/>
</dbReference>
<dbReference type="InterPro" id="IPR003594">
    <property type="entry name" value="HATPase_dom"/>
</dbReference>
<feature type="coiled-coil region" evidence="8">
    <location>
        <begin position="442"/>
        <end position="469"/>
    </location>
</feature>
<dbReference type="InterPro" id="IPR029016">
    <property type="entry name" value="GAF-like_dom_sf"/>
</dbReference>
<protein>
    <recommendedName>
        <fullName evidence="3">histidine kinase</fullName>
        <ecNumber evidence="3">2.7.13.3</ecNumber>
    </recommendedName>
</protein>
<evidence type="ECO:0000256" key="9">
    <source>
        <dbReference type="SAM" id="MobiDB-lite"/>
    </source>
</evidence>
<evidence type="ECO:0000259" key="11">
    <source>
        <dbReference type="PROSITE" id="PS50109"/>
    </source>
</evidence>
<keyword evidence="5" id="KW-0808">Transferase</keyword>
<dbReference type="Gene3D" id="1.10.287.130">
    <property type="match status" value="1"/>
</dbReference>
<evidence type="ECO:0000256" key="7">
    <source>
        <dbReference type="ARBA" id="ARBA00023012"/>
    </source>
</evidence>
<dbReference type="SMART" id="SM00388">
    <property type="entry name" value="HisKA"/>
    <property type="match status" value="1"/>
</dbReference>
<evidence type="ECO:0000256" key="4">
    <source>
        <dbReference type="ARBA" id="ARBA00022553"/>
    </source>
</evidence>
<feature type="domain" description="Histidine kinase" evidence="11">
    <location>
        <begin position="469"/>
        <end position="690"/>
    </location>
</feature>
<comment type="caution">
    <text evidence="12">The sequence shown here is derived from an EMBL/GenBank/DDBJ whole genome shotgun (WGS) entry which is preliminary data.</text>
</comment>
<dbReference type="InterPro" id="IPR004358">
    <property type="entry name" value="Sig_transdc_His_kin-like_C"/>
</dbReference>
<dbReference type="PANTHER" id="PTHR43711:SF26">
    <property type="entry name" value="SENSOR HISTIDINE KINASE RCSC"/>
    <property type="match status" value="1"/>
</dbReference>
<dbReference type="Proteomes" id="UP000033607">
    <property type="component" value="Unassembled WGS sequence"/>
</dbReference>
<dbReference type="SUPFAM" id="SSF55874">
    <property type="entry name" value="ATPase domain of HSP90 chaperone/DNA topoisomerase II/histidine kinase"/>
    <property type="match status" value="1"/>
</dbReference>
<evidence type="ECO:0000313" key="13">
    <source>
        <dbReference type="Proteomes" id="UP000033607"/>
    </source>
</evidence>
<comment type="catalytic activity">
    <reaction evidence="1">
        <text>ATP + protein L-histidine = ADP + protein N-phospho-L-histidine.</text>
        <dbReference type="EC" id="2.7.13.3"/>
    </reaction>
</comment>
<keyword evidence="4" id="KW-0597">Phosphoprotein</keyword>
<evidence type="ECO:0000259" key="10">
    <source>
        <dbReference type="PROSITE" id="PS50046"/>
    </source>
</evidence>
<dbReference type="Pfam" id="PF01590">
    <property type="entry name" value="GAF"/>
    <property type="match status" value="1"/>
</dbReference>
<dbReference type="CDD" id="cd00082">
    <property type="entry name" value="HisKA"/>
    <property type="match status" value="1"/>
</dbReference>
<dbReference type="OrthoDB" id="524899at2"/>
<dbReference type="SMART" id="SM00387">
    <property type="entry name" value="HATPase_c"/>
    <property type="match status" value="1"/>
</dbReference>
<dbReference type="InterPro" id="IPR050736">
    <property type="entry name" value="Sensor_HK_Regulatory"/>
</dbReference>
<organism evidence="12 13">
    <name type="scientific">Limnoraphis robusta CS-951</name>
    <dbReference type="NCBI Taxonomy" id="1637645"/>
    <lineage>
        <taxon>Bacteria</taxon>
        <taxon>Bacillati</taxon>
        <taxon>Cyanobacteriota</taxon>
        <taxon>Cyanophyceae</taxon>
        <taxon>Oscillatoriophycideae</taxon>
        <taxon>Oscillatoriales</taxon>
        <taxon>Sirenicapillariaceae</taxon>
        <taxon>Limnoraphis</taxon>
    </lineage>
</organism>
<dbReference type="InterPro" id="IPR019278">
    <property type="entry name" value="DICT_dom"/>
</dbReference>
<dbReference type="Pfam" id="PF00512">
    <property type="entry name" value="HisKA"/>
    <property type="match status" value="1"/>
</dbReference>
<dbReference type="AlphaFoldDB" id="A0A0F5YBW3"/>
<dbReference type="PATRIC" id="fig|1637645.4.peg.6283"/>
<dbReference type="PRINTS" id="PR00344">
    <property type="entry name" value="BCTRLSENSOR"/>
</dbReference>
<dbReference type="GO" id="GO:0000155">
    <property type="term" value="F:phosphorelay sensor kinase activity"/>
    <property type="evidence" value="ECO:0007669"/>
    <property type="project" value="InterPro"/>
</dbReference>
<gene>
    <name evidence="12" type="ORF">WN50_20075</name>
</gene>
<sequence>MSISTSVLADLVQVMPKLRSQIYFKSSLTALSHAMEDQVLAGTDQPLVIATFQRERFYRQEAHRYRRIAQRSNQVYVMAAPETEFKNSSGEHEMVAFGPEDPLSLEWSLVILGQHYSTCLACVERQNIAGNSQIPEQLAMEQARLFEGIWTSDRQVCMKVAELLLQRIIYYRPELSPKVEQALQVYGMISPSGNRSKSGSRRSSKKPQPTSIIPGELSPSHFSDAFAHRLVTYLQAGQHKLLRVYRSLAAQERKERLVNSITNAIRQSLNPHEIIKVATQELGEAMGACRCLIYRCKSTDEAIVLTHEYLCCDAQNNSARSLDSLVGQTWLLQGNPLFEQVIKHQDRVYLADTSLSPEAAVKSPKNRNLLPEILTASSLNTIKRLADSWKIRGWLMVPILYQGKLLGMVELHQCKPAFYSWKEDELSLVDAIATQLSTALIQAQTYANLEDLNQQLEALERTRSNLIAITGHELRTPLSTIQVCLETLSQEPDMSLEMRQVMLETALTDAERLRKLVQDFLTLSNLESGRVDWNFETLPLRECVDLAVSGLRARLSKSLLPGIETEVSDDLPLVKADGEWLVELLYKLLDNACKFTSPEGKVTIKAKRNGSKMLEVTVADTGRGIEPNRLEAVFDRFYQEEGSLRRTVGGTGLGLAIGKQIVTGWGGEIWADSPGKNQGSEFHFTIPFVEAEAEINR</sequence>
<proteinExistence type="inferred from homology"/>
<dbReference type="PANTHER" id="PTHR43711">
    <property type="entry name" value="TWO-COMPONENT HISTIDINE KINASE"/>
    <property type="match status" value="1"/>
</dbReference>
<feature type="region of interest" description="Disordered" evidence="9">
    <location>
        <begin position="190"/>
        <end position="217"/>
    </location>
</feature>
<accession>A0A0F5YBW3</accession>
<dbReference type="InterPro" id="IPR003018">
    <property type="entry name" value="GAF"/>
</dbReference>
<dbReference type="Pfam" id="PF10069">
    <property type="entry name" value="DICT"/>
    <property type="match status" value="1"/>
</dbReference>